<dbReference type="AlphaFoldDB" id="A0A7D8UXY5"/>
<evidence type="ECO:0000313" key="3">
    <source>
        <dbReference type="Proteomes" id="UP000481288"/>
    </source>
</evidence>
<keyword evidence="3" id="KW-1185">Reference proteome</keyword>
<sequence>MRSVSAAALIFSCVASIASAAPTSAFTFNNNPSPDELKSIELAAHGSLPIAAAPAKNATAKAPSAASLNLLRFIAFNELFEVAFFTSLINNITAGVDGFKLGNGTHDKQILDDLKAIKNQETLHVLNANDALKANKQSPIEPCQYTFPTTNLNDAIALASKFTDIVLGTLPDIQTSFATNGDDGLIRGIGSVIGQEGEQNGFFRTFNKKDKKIPSALPFLTASTVNFAFSALNQNFVVPNSCPNINDITHDKTIQAFDLLAVTSDGGILKPKPQTVNFTFTIDTATLSRFVPEWKNGEHGESNKKVDWSPLSLVYINQQNAPRSEKLVDVHFDGVVRDTVSFIFEADFPFDGTSFGNGLTIAALVPCGKDISSVDAVSKNTIAGPGLIEVN</sequence>
<dbReference type="OrthoDB" id="5293813at2759"/>
<comment type="caution">
    <text evidence="2">The sequence shown here is derived from an EMBL/GenBank/DDBJ whole genome shotgun (WGS) entry which is preliminary data.</text>
</comment>
<proteinExistence type="predicted"/>
<accession>A0A7D8UXY5</accession>
<gene>
    <name evidence="2" type="ORF">LCER1_G005402</name>
</gene>
<protein>
    <recommendedName>
        <fullName evidence="4">Sexual development protein</fullName>
    </recommendedName>
</protein>
<dbReference type="Proteomes" id="UP000481288">
    <property type="component" value="Unassembled WGS sequence"/>
</dbReference>
<keyword evidence="1" id="KW-0732">Signal</keyword>
<name>A0A7D8UXY5_9HELO</name>
<evidence type="ECO:0000256" key="1">
    <source>
        <dbReference type="SAM" id="SignalP"/>
    </source>
</evidence>
<evidence type="ECO:0000313" key="2">
    <source>
        <dbReference type="EMBL" id="TVY52098.1"/>
    </source>
</evidence>
<feature type="signal peptide" evidence="1">
    <location>
        <begin position="1"/>
        <end position="20"/>
    </location>
</feature>
<dbReference type="Pfam" id="PF13668">
    <property type="entry name" value="Ferritin_2"/>
    <property type="match status" value="1"/>
</dbReference>
<organism evidence="2 3">
    <name type="scientific">Lachnellula cervina</name>
    <dbReference type="NCBI Taxonomy" id="1316786"/>
    <lineage>
        <taxon>Eukaryota</taxon>
        <taxon>Fungi</taxon>
        <taxon>Dikarya</taxon>
        <taxon>Ascomycota</taxon>
        <taxon>Pezizomycotina</taxon>
        <taxon>Leotiomycetes</taxon>
        <taxon>Helotiales</taxon>
        <taxon>Lachnaceae</taxon>
        <taxon>Lachnellula</taxon>
    </lineage>
</organism>
<feature type="chain" id="PRO_5028830041" description="Sexual development protein" evidence="1">
    <location>
        <begin position="21"/>
        <end position="391"/>
    </location>
</feature>
<evidence type="ECO:0008006" key="4">
    <source>
        <dbReference type="Google" id="ProtNLM"/>
    </source>
</evidence>
<reference evidence="2 3" key="1">
    <citation type="submission" date="2018-05" db="EMBL/GenBank/DDBJ databases">
        <title>Whole genome sequencing for identification of molecular markers to develop diagnostic detection tools for the regulated plant pathogen Lachnellula willkommii.</title>
        <authorList>
            <person name="Giroux E."/>
            <person name="Bilodeau G."/>
        </authorList>
    </citation>
    <scope>NUCLEOTIDE SEQUENCE [LARGE SCALE GENOMIC DNA]</scope>
    <source>
        <strain evidence="2 3">CBS 625.97</strain>
    </source>
</reference>
<dbReference type="EMBL" id="QGMG01000676">
    <property type="protein sequence ID" value="TVY52098.1"/>
    <property type="molecule type" value="Genomic_DNA"/>
</dbReference>